<reference evidence="5 6" key="1">
    <citation type="submission" date="2018-06" db="EMBL/GenBank/DDBJ databases">
        <title>Comparative genomics reveals the genomic features of Rhizophagus irregularis, R. cerebriforme, R. diaphanum and Gigaspora rosea, and their symbiotic lifestyle signature.</title>
        <authorList>
            <person name="Morin E."/>
            <person name="San Clemente H."/>
            <person name="Chen E.C.H."/>
            <person name="De La Providencia I."/>
            <person name="Hainaut M."/>
            <person name="Kuo A."/>
            <person name="Kohler A."/>
            <person name="Murat C."/>
            <person name="Tang N."/>
            <person name="Roy S."/>
            <person name="Loubradou J."/>
            <person name="Henrissat B."/>
            <person name="Grigoriev I.V."/>
            <person name="Corradi N."/>
            <person name="Roux C."/>
            <person name="Martin F.M."/>
        </authorList>
    </citation>
    <scope>NUCLEOTIDE SEQUENCE [LARGE SCALE GENOMIC DNA]</scope>
    <source>
        <strain evidence="5 6">DAOM 194757</strain>
    </source>
</reference>
<keyword evidence="3" id="KW-0342">GTP-binding</keyword>
<dbReference type="SUPFAM" id="SSF52540">
    <property type="entry name" value="P-loop containing nucleoside triphosphate hydrolases"/>
    <property type="match status" value="1"/>
</dbReference>
<comment type="subcellular location">
    <subcellularLocation>
        <location evidence="4">Endomembrane system</location>
        <topology evidence="4">Lipid-anchor</topology>
        <orientation evidence="4">Cytoplasmic side</orientation>
    </subcellularLocation>
</comment>
<dbReference type="STRING" id="44941.A0A397UWM7"/>
<proteinExistence type="inferred from homology"/>
<dbReference type="OrthoDB" id="9989112at2759"/>
<protein>
    <submittedName>
        <fullName evidence="5">Small GTPase superfamily</fullName>
    </submittedName>
</protein>
<organism evidence="5 6">
    <name type="scientific">Gigaspora rosea</name>
    <dbReference type="NCBI Taxonomy" id="44941"/>
    <lineage>
        <taxon>Eukaryota</taxon>
        <taxon>Fungi</taxon>
        <taxon>Fungi incertae sedis</taxon>
        <taxon>Mucoromycota</taxon>
        <taxon>Glomeromycotina</taxon>
        <taxon>Glomeromycetes</taxon>
        <taxon>Diversisporales</taxon>
        <taxon>Gigasporaceae</taxon>
        <taxon>Gigaspora</taxon>
    </lineage>
</organism>
<sequence length="78" mass="9176">MVKQIKLEICDTSGIERFHSIFTTYYRRAMDIALVYDVTDVQSFNNIRKWLNDVEQHAPEGVNKILIGNKCDWVEKKV</sequence>
<name>A0A397UWM7_9GLOM</name>
<dbReference type="InterPro" id="IPR050305">
    <property type="entry name" value="Small_GTPase_Rab"/>
</dbReference>
<dbReference type="FunFam" id="3.40.50.300:FF:001447">
    <property type="entry name" value="Ras-related protein Rab-1B"/>
    <property type="match status" value="1"/>
</dbReference>
<keyword evidence="2" id="KW-0547">Nucleotide-binding</keyword>
<dbReference type="PROSITE" id="PS51419">
    <property type="entry name" value="RAB"/>
    <property type="match status" value="1"/>
</dbReference>
<dbReference type="Gene3D" id="3.40.50.300">
    <property type="entry name" value="P-loop containing nucleotide triphosphate hydrolases"/>
    <property type="match status" value="1"/>
</dbReference>
<keyword evidence="6" id="KW-1185">Reference proteome</keyword>
<comment type="similarity">
    <text evidence="1">Belongs to the small GTPase superfamily. Rab family.</text>
</comment>
<dbReference type="GO" id="GO:0012505">
    <property type="term" value="C:endomembrane system"/>
    <property type="evidence" value="ECO:0007669"/>
    <property type="project" value="UniProtKB-SubCell"/>
</dbReference>
<evidence type="ECO:0000256" key="2">
    <source>
        <dbReference type="ARBA" id="ARBA00022741"/>
    </source>
</evidence>
<evidence type="ECO:0000256" key="3">
    <source>
        <dbReference type="ARBA" id="ARBA00023134"/>
    </source>
</evidence>
<dbReference type="GO" id="GO:0005525">
    <property type="term" value="F:GTP binding"/>
    <property type="evidence" value="ECO:0007669"/>
    <property type="project" value="UniProtKB-KW"/>
</dbReference>
<dbReference type="Pfam" id="PF00071">
    <property type="entry name" value="Ras"/>
    <property type="match status" value="1"/>
</dbReference>
<dbReference type="AlphaFoldDB" id="A0A397UWM7"/>
<comment type="caution">
    <text evidence="5">The sequence shown here is derived from an EMBL/GenBank/DDBJ whole genome shotgun (WGS) entry which is preliminary data.</text>
</comment>
<dbReference type="SMART" id="SM00175">
    <property type="entry name" value="RAB"/>
    <property type="match status" value="1"/>
</dbReference>
<dbReference type="Proteomes" id="UP000266673">
    <property type="component" value="Unassembled WGS sequence"/>
</dbReference>
<dbReference type="InterPro" id="IPR027417">
    <property type="entry name" value="P-loop_NTPase"/>
</dbReference>
<dbReference type="PANTHER" id="PTHR47980">
    <property type="entry name" value="LD44762P"/>
    <property type="match status" value="1"/>
</dbReference>
<evidence type="ECO:0000256" key="1">
    <source>
        <dbReference type="ARBA" id="ARBA00006270"/>
    </source>
</evidence>
<gene>
    <name evidence="5" type="ORF">C2G38_2259588</name>
</gene>
<dbReference type="GO" id="GO:0003924">
    <property type="term" value="F:GTPase activity"/>
    <property type="evidence" value="ECO:0007669"/>
    <property type="project" value="InterPro"/>
</dbReference>
<evidence type="ECO:0000256" key="4">
    <source>
        <dbReference type="ARBA" id="ARBA00046278"/>
    </source>
</evidence>
<evidence type="ECO:0000313" key="5">
    <source>
        <dbReference type="EMBL" id="RIB11953.1"/>
    </source>
</evidence>
<accession>A0A397UWM7</accession>
<feature type="non-terminal residue" evidence="5">
    <location>
        <position position="78"/>
    </location>
</feature>
<dbReference type="InterPro" id="IPR001806">
    <property type="entry name" value="Small_GTPase"/>
</dbReference>
<dbReference type="EMBL" id="QKWP01001078">
    <property type="protein sequence ID" value="RIB11953.1"/>
    <property type="molecule type" value="Genomic_DNA"/>
</dbReference>
<evidence type="ECO:0000313" key="6">
    <source>
        <dbReference type="Proteomes" id="UP000266673"/>
    </source>
</evidence>